<evidence type="ECO:0000256" key="3">
    <source>
        <dbReference type="ARBA" id="ARBA00022617"/>
    </source>
</evidence>
<evidence type="ECO:0000256" key="2">
    <source>
        <dbReference type="ARBA" id="ARBA00010617"/>
    </source>
</evidence>
<dbReference type="AlphaFoldDB" id="A0A4R2QVZ5"/>
<dbReference type="GO" id="GO:0016705">
    <property type="term" value="F:oxidoreductase activity, acting on paired donors, with incorporation or reduction of molecular oxygen"/>
    <property type="evidence" value="ECO:0007669"/>
    <property type="project" value="InterPro"/>
</dbReference>
<dbReference type="SUPFAM" id="SSF48264">
    <property type="entry name" value="Cytochrome P450"/>
    <property type="match status" value="1"/>
</dbReference>
<gene>
    <name evidence="8" type="ORF">EV191_103316</name>
</gene>
<name>A0A4R2QVZ5_9PSEU</name>
<dbReference type="RefSeq" id="WP_132877023.1">
    <property type="nucleotide sequence ID" value="NZ_SLXQ01000003.1"/>
</dbReference>
<dbReference type="PANTHER" id="PTHR46696:SF5">
    <property type="entry name" value="CYTOCHROME P450 BJ-1"/>
    <property type="match status" value="1"/>
</dbReference>
<dbReference type="Pfam" id="PF00067">
    <property type="entry name" value="p450"/>
    <property type="match status" value="1"/>
</dbReference>
<dbReference type="GO" id="GO:0004497">
    <property type="term" value="F:monooxygenase activity"/>
    <property type="evidence" value="ECO:0007669"/>
    <property type="project" value="UniProtKB-KW"/>
</dbReference>
<protein>
    <submittedName>
        <fullName evidence="8">Pentalenolactone synthase</fullName>
    </submittedName>
</protein>
<proteinExistence type="inferred from homology"/>
<comment type="caution">
    <text evidence="8">The sequence shown here is derived from an EMBL/GenBank/DDBJ whole genome shotgun (WGS) entry which is preliminary data.</text>
</comment>
<evidence type="ECO:0000256" key="1">
    <source>
        <dbReference type="ARBA" id="ARBA00001971"/>
    </source>
</evidence>
<reference evidence="8 9" key="1">
    <citation type="submission" date="2019-03" db="EMBL/GenBank/DDBJ databases">
        <title>Genomic Encyclopedia of Type Strains, Phase IV (KMG-IV): sequencing the most valuable type-strain genomes for metagenomic binning, comparative biology and taxonomic classification.</title>
        <authorList>
            <person name="Goeker M."/>
        </authorList>
    </citation>
    <scope>NUCLEOTIDE SEQUENCE [LARGE SCALE GENOMIC DNA]</scope>
    <source>
        <strain evidence="8 9">DSM 45765</strain>
    </source>
</reference>
<dbReference type="Gene3D" id="1.10.630.10">
    <property type="entry name" value="Cytochrome P450"/>
    <property type="match status" value="1"/>
</dbReference>
<keyword evidence="6" id="KW-0408">Iron</keyword>
<keyword evidence="3" id="KW-0349">Heme</keyword>
<evidence type="ECO:0000313" key="9">
    <source>
        <dbReference type="Proteomes" id="UP000294911"/>
    </source>
</evidence>
<keyword evidence="4" id="KW-0479">Metal-binding</keyword>
<keyword evidence="9" id="KW-1185">Reference proteome</keyword>
<dbReference type="Proteomes" id="UP000294911">
    <property type="component" value="Unassembled WGS sequence"/>
</dbReference>
<evidence type="ECO:0000256" key="5">
    <source>
        <dbReference type="ARBA" id="ARBA00023002"/>
    </source>
</evidence>
<organism evidence="8 9">
    <name type="scientific">Tamaricihabitans halophyticus</name>
    <dbReference type="NCBI Taxonomy" id="1262583"/>
    <lineage>
        <taxon>Bacteria</taxon>
        <taxon>Bacillati</taxon>
        <taxon>Actinomycetota</taxon>
        <taxon>Actinomycetes</taxon>
        <taxon>Pseudonocardiales</taxon>
        <taxon>Pseudonocardiaceae</taxon>
        <taxon>Tamaricihabitans</taxon>
    </lineage>
</organism>
<dbReference type="InterPro" id="IPR001128">
    <property type="entry name" value="Cyt_P450"/>
</dbReference>
<dbReference type="GO" id="GO:0005506">
    <property type="term" value="F:iron ion binding"/>
    <property type="evidence" value="ECO:0007669"/>
    <property type="project" value="InterPro"/>
</dbReference>
<keyword evidence="7" id="KW-0503">Monooxygenase</keyword>
<dbReference type="GO" id="GO:0020037">
    <property type="term" value="F:heme binding"/>
    <property type="evidence" value="ECO:0007669"/>
    <property type="project" value="InterPro"/>
</dbReference>
<dbReference type="OrthoDB" id="3804058at2"/>
<evidence type="ECO:0000256" key="7">
    <source>
        <dbReference type="ARBA" id="ARBA00023033"/>
    </source>
</evidence>
<keyword evidence="5" id="KW-0560">Oxidoreductase</keyword>
<dbReference type="FunFam" id="1.10.630.10:FF:000018">
    <property type="entry name" value="Cytochrome P450 monooxygenase"/>
    <property type="match status" value="1"/>
</dbReference>
<dbReference type="InterPro" id="IPR002397">
    <property type="entry name" value="Cyt_P450_B"/>
</dbReference>
<sequence>MSEQLPELPVGQSSVLAHDPRLLALRDGGCPISRVRIGATDEAWVATRHAEVRAIYANSELGRTHHDPDTAARVNAHPVLGGPSELYSHADEETEHKEMRRLLGGYFSARRLRDLQPYITDVAAELLDAMAQRAHPVDLHEAFSYPLALRVLCELLGVPYTDRDLFERMVVRMDNLDDDDEVNAGHQELFGYLCRIVPGIRKTPEGSSVLAGLCAQGLDDETIAGFASLLLFAGHASTAFHIDAGAVLLATHAAEFRRLAEEPTLVDGAVEEVLRTAERGAMGFLRYARTSTELSDVIIERGEAIVPQLSLANFDEQVFADPARFDIGRRPNPHLSFGHGPWHCLGAPLARAVLRTAFRGLTERFPGLELAVPFEELRQGDSGFVALPVRW</sequence>
<dbReference type="PRINTS" id="PR00359">
    <property type="entry name" value="BP450"/>
</dbReference>
<comment type="similarity">
    <text evidence="2">Belongs to the cytochrome P450 family.</text>
</comment>
<dbReference type="EMBL" id="SLXQ01000003">
    <property type="protein sequence ID" value="TCP54272.1"/>
    <property type="molecule type" value="Genomic_DNA"/>
</dbReference>
<accession>A0A4R2QVZ5</accession>
<comment type="cofactor">
    <cofactor evidence="1">
        <name>heme</name>
        <dbReference type="ChEBI" id="CHEBI:30413"/>
    </cofactor>
</comment>
<evidence type="ECO:0000256" key="4">
    <source>
        <dbReference type="ARBA" id="ARBA00022723"/>
    </source>
</evidence>
<dbReference type="InterPro" id="IPR036396">
    <property type="entry name" value="Cyt_P450_sf"/>
</dbReference>
<evidence type="ECO:0000313" key="8">
    <source>
        <dbReference type="EMBL" id="TCP54272.1"/>
    </source>
</evidence>
<evidence type="ECO:0000256" key="6">
    <source>
        <dbReference type="ARBA" id="ARBA00023004"/>
    </source>
</evidence>
<dbReference type="PANTHER" id="PTHR46696">
    <property type="entry name" value="P450, PUTATIVE (EUROFUNG)-RELATED"/>
    <property type="match status" value="1"/>
</dbReference>